<feature type="compositionally biased region" description="Gly residues" evidence="1">
    <location>
        <begin position="1"/>
        <end position="12"/>
    </location>
</feature>
<protein>
    <submittedName>
        <fullName evidence="3">Uncharacterized protein</fullName>
    </submittedName>
</protein>
<gene>
    <name evidence="3" type="ORF">SAMN04488548_1343317</name>
</gene>
<sequence>MNDPHGPGGGATGEPHDRDPERIPTQAELDAEDLAELERSSRDRDQASLYPPRPSDPGAPPAALGLHARVVWWGAAVIGLILAIYGFFNLSTITDDLRLRLLEGVVSDPANSAPEDQVETLAGFFPPFMLVMIVVVLVIEYLLLVAAATRNSRHCRNFFLAAVVVHLLCIPVGVDLLFRYPDISSTMVVLSYVQFALLVIAALFTVRRSVNSWLPESTRMKPTRMLRGR</sequence>
<organism evidence="3 4">
    <name type="scientific">Gordonia westfalica</name>
    <dbReference type="NCBI Taxonomy" id="158898"/>
    <lineage>
        <taxon>Bacteria</taxon>
        <taxon>Bacillati</taxon>
        <taxon>Actinomycetota</taxon>
        <taxon>Actinomycetes</taxon>
        <taxon>Mycobacteriales</taxon>
        <taxon>Gordoniaceae</taxon>
        <taxon>Gordonia</taxon>
    </lineage>
</organism>
<dbReference type="RefSeq" id="WP_074851983.1">
    <property type="nucleotide sequence ID" value="NZ_FNLM01000034.1"/>
</dbReference>
<feature type="region of interest" description="Disordered" evidence="1">
    <location>
        <begin position="1"/>
        <end position="56"/>
    </location>
</feature>
<evidence type="ECO:0000313" key="4">
    <source>
        <dbReference type="Proteomes" id="UP000183180"/>
    </source>
</evidence>
<dbReference type="OrthoDB" id="4376396at2"/>
<evidence type="ECO:0000313" key="3">
    <source>
        <dbReference type="EMBL" id="SDU68709.1"/>
    </source>
</evidence>
<reference evidence="3 4" key="1">
    <citation type="submission" date="2016-10" db="EMBL/GenBank/DDBJ databases">
        <authorList>
            <person name="de Groot N.N."/>
        </authorList>
    </citation>
    <scope>NUCLEOTIDE SEQUENCE [LARGE SCALE GENOMIC DNA]</scope>
    <source>
        <strain evidence="3 4">DSM 44215</strain>
    </source>
</reference>
<dbReference type="EMBL" id="FNLM01000034">
    <property type="protein sequence ID" value="SDU68709.1"/>
    <property type="molecule type" value="Genomic_DNA"/>
</dbReference>
<keyword evidence="2" id="KW-0472">Membrane</keyword>
<accession>A0A1H2KJ66</accession>
<name>A0A1H2KJ66_9ACTN</name>
<evidence type="ECO:0000256" key="2">
    <source>
        <dbReference type="SAM" id="Phobius"/>
    </source>
</evidence>
<feature type="transmembrane region" description="Helical" evidence="2">
    <location>
        <begin position="158"/>
        <end position="180"/>
    </location>
</feature>
<keyword evidence="2" id="KW-1133">Transmembrane helix</keyword>
<dbReference type="AlphaFoldDB" id="A0A1H2KJ66"/>
<feature type="compositionally biased region" description="Basic and acidic residues" evidence="1">
    <location>
        <begin position="36"/>
        <end position="46"/>
    </location>
</feature>
<feature type="transmembrane region" description="Helical" evidence="2">
    <location>
        <begin position="186"/>
        <end position="206"/>
    </location>
</feature>
<dbReference type="STRING" id="158898.SAMN04488548_1343317"/>
<evidence type="ECO:0000256" key="1">
    <source>
        <dbReference type="SAM" id="MobiDB-lite"/>
    </source>
</evidence>
<dbReference type="Proteomes" id="UP000183180">
    <property type="component" value="Unassembled WGS sequence"/>
</dbReference>
<proteinExistence type="predicted"/>
<feature type="transmembrane region" description="Helical" evidence="2">
    <location>
        <begin position="124"/>
        <end position="146"/>
    </location>
</feature>
<feature type="transmembrane region" description="Helical" evidence="2">
    <location>
        <begin position="70"/>
        <end position="88"/>
    </location>
</feature>
<keyword evidence="2" id="KW-0812">Transmembrane</keyword>